<evidence type="ECO:0000313" key="6">
    <source>
        <dbReference type="EMBL" id="NDL67566.1"/>
    </source>
</evidence>
<comment type="caution">
    <text evidence="6">The sequence shown here is derived from an EMBL/GenBank/DDBJ whole genome shotgun (WGS) entry which is preliminary data.</text>
</comment>
<dbReference type="PANTHER" id="PTHR30514:SF1">
    <property type="entry name" value="HTH-TYPE TRANSCRIPTIONAL REGULATOR HEXR-RELATED"/>
    <property type="match status" value="1"/>
</dbReference>
<proteinExistence type="predicted"/>
<reference evidence="6 7" key="1">
    <citation type="submission" date="2020-01" db="EMBL/GenBank/DDBJ databases">
        <title>Anaeroalcalibacter tamaniensis gen. nov., sp. nov., moderately halophilic strictly anaerobic fermenter bacterium from mud volcano of Taman peninsula.</title>
        <authorList>
            <person name="Frolova A."/>
            <person name="Merkel A.Y."/>
            <person name="Slobodkin A.I."/>
        </authorList>
    </citation>
    <scope>NUCLEOTIDE SEQUENCE [LARGE SCALE GENOMIC DNA]</scope>
    <source>
        <strain evidence="6 7">F-3ap</strain>
    </source>
</reference>
<dbReference type="InterPro" id="IPR046348">
    <property type="entry name" value="SIS_dom_sf"/>
</dbReference>
<dbReference type="PANTHER" id="PTHR30514">
    <property type="entry name" value="GLUCOKINASE"/>
    <property type="match status" value="1"/>
</dbReference>
<sequence length="282" mass="30860">MVEITCAEKIRSKMGSLTNTEQKIAEYVLNNYEKVLTSNISELSENAEVSDASVVRFCKSLGYKGYQDFKISAARDVLPKDRHFNPVLEKGDDDQTLCNKVFGTNINVLRGTLAILDIKKMAAVAEMLAEAKSITFFGSGGSLLVGKDTQHKLLKIGIRSFVYEDADMQLMASALLGPDDLAFCISHSGSSSNVMKCMEIAKGKNAKTVALVSQEKTPLSKLADVSIFCASEETIFKSEAVSTRIAQLAIMDALVAMAAFRDYDLSFQSIQETRKATSQNKF</sequence>
<organism evidence="6 7">
    <name type="scientific">Anaerotalea alkaliphila</name>
    <dbReference type="NCBI Taxonomy" id="2662126"/>
    <lineage>
        <taxon>Bacteria</taxon>
        <taxon>Bacillati</taxon>
        <taxon>Bacillota</taxon>
        <taxon>Clostridia</taxon>
        <taxon>Eubacteriales</taxon>
        <taxon>Anaerotalea</taxon>
    </lineage>
</organism>
<accession>A0A7X5HVS4</accession>
<dbReference type="InterPro" id="IPR036388">
    <property type="entry name" value="WH-like_DNA-bd_sf"/>
</dbReference>
<keyword evidence="2" id="KW-0238">DNA-binding</keyword>
<dbReference type="InterPro" id="IPR047640">
    <property type="entry name" value="RpiR-like"/>
</dbReference>
<dbReference type="InterPro" id="IPR035472">
    <property type="entry name" value="RpiR-like_SIS"/>
</dbReference>
<keyword evidence="7" id="KW-1185">Reference proteome</keyword>
<evidence type="ECO:0000313" key="7">
    <source>
        <dbReference type="Proteomes" id="UP000461585"/>
    </source>
</evidence>
<evidence type="ECO:0000256" key="2">
    <source>
        <dbReference type="ARBA" id="ARBA00023125"/>
    </source>
</evidence>
<keyword evidence="3" id="KW-0804">Transcription</keyword>
<dbReference type="Proteomes" id="UP000461585">
    <property type="component" value="Unassembled WGS sequence"/>
</dbReference>
<dbReference type="GO" id="GO:0003677">
    <property type="term" value="F:DNA binding"/>
    <property type="evidence" value="ECO:0007669"/>
    <property type="project" value="UniProtKB-KW"/>
</dbReference>
<dbReference type="CDD" id="cd05013">
    <property type="entry name" value="SIS_RpiR"/>
    <property type="match status" value="1"/>
</dbReference>
<evidence type="ECO:0000259" key="5">
    <source>
        <dbReference type="PROSITE" id="PS51464"/>
    </source>
</evidence>
<evidence type="ECO:0000256" key="1">
    <source>
        <dbReference type="ARBA" id="ARBA00023015"/>
    </source>
</evidence>
<evidence type="ECO:0000256" key="3">
    <source>
        <dbReference type="ARBA" id="ARBA00023163"/>
    </source>
</evidence>
<dbReference type="SUPFAM" id="SSF53697">
    <property type="entry name" value="SIS domain"/>
    <property type="match status" value="1"/>
</dbReference>
<dbReference type="GO" id="GO:0003700">
    <property type="term" value="F:DNA-binding transcription factor activity"/>
    <property type="evidence" value="ECO:0007669"/>
    <property type="project" value="InterPro"/>
</dbReference>
<dbReference type="PROSITE" id="PS51071">
    <property type="entry name" value="HTH_RPIR"/>
    <property type="match status" value="1"/>
</dbReference>
<gene>
    <name evidence="6" type="ORF">GXN74_07385</name>
</gene>
<evidence type="ECO:0000259" key="4">
    <source>
        <dbReference type="PROSITE" id="PS51071"/>
    </source>
</evidence>
<dbReference type="Gene3D" id="1.10.10.10">
    <property type="entry name" value="Winged helix-like DNA-binding domain superfamily/Winged helix DNA-binding domain"/>
    <property type="match status" value="1"/>
</dbReference>
<dbReference type="Pfam" id="PF01418">
    <property type="entry name" value="HTH_6"/>
    <property type="match status" value="1"/>
</dbReference>
<dbReference type="GO" id="GO:1901135">
    <property type="term" value="P:carbohydrate derivative metabolic process"/>
    <property type="evidence" value="ECO:0007669"/>
    <property type="project" value="InterPro"/>
</dbReference>
<feature type="domain" description="HTH rpiR-type" evidence="4">
    <location>
        <begin position="4"/>
        <end position="80"/>
    </location>
</feature>
<dbReference type="RefSeq" id="WP_162370293.1">
    <property type="nucleotide sequence ID" value="NZ_JAAEEH010000016.1"/>
</dbReference>
<dbReference type="PROSITE" id="PS51464">
    <property type="entry name" value="SIS"/>
    <property type="match status" value="1"/>
</dbReference>
<dbReference type="InterPro" id="IPR000281">
    <property type="entry name" value="HTH_RpiR"/>
</dbReference>
<name>A0A7X5HVS4_9FIRM</name>
<dbReference type="EMBL" id="JAAEEH010000016">
    <property type="protein sequence ID" value="NDL67566.1"/>
    <property type="molecule type" value="Genomic_DNA"/>
</dbReference>
<dbReference type="InterPro" id="IPR001347">
    <property type="entry name" value="SIS_dom"/>
</dbReference>
<feature type="domain" description="SIS" evidence="5">
    <location>
        <begin position="124"/>
        <end position="264"/>
    </location>
</feature>
<protein>
    <submittedName>
        <fullName evidence="6">MurR/RpiR family transcriptional regulator</fullName>
    </submittedName>
</protein>
<dbReference type="Pfam" id="PF01380">
    <property type="entry name" value="SIS"/>
    <property type="match status" value="1"/>
</dbReference>
<keyword evidence="1" id="KW-0805">Transcription regulation</keyword>
<dbReference type="GO" id="GO:0097367">
    <property type="term" value="F:carbohydrate derivative binding"/>
    <property type="evidence" value="ECO:0007669"/>
    <property type="project" value="InterPro"/>
</dbReference>
<dbReference type="Gene3D" id="3.40.50.10490">
    <property type="entry name" value="Glucose-6-phosphate isomerase like protein, domain 1"/>
    <property type="match status" value="1"/>
</dbReference>
<dbReference type="AlphaFoldDB" id="A0A7X5HVS4"/>
<dbReference type="InterPro" id="IPR009057">
    <property type="entry name" value="Homeodomain-like_sf"/>
</dbReference>
<dbReference type="SUPFAM" id="SSF46689">
    <property type="entry name" value="Homeodomain-like"/>
    <property type="match status" value="1"/>
</dbReference>